<sequence>MNVMKAGGCLTFKTSLEQVSLKTNYGEVVVTNAGASVIAIRIPDKNGVLENIVLSYDKISSYLCNPMYLGSTVGRVAGRIASGQFKMADRTVSLTKNEKSVNHLHGGFSGFSNKIFKTENVSAGTDSAGVEFYYCSEDGEEGYPGKVELRVKYVFVNNKLTIFYNAVTNAPTPLNLTNHCYFNLSGNKNKALQQQLFIAASNVLETDADYIPTGYLTPVKNSPHDFNDPKAISKDKSKLYSGVYNEYFVLDKSLGPAATIYDEDSGRKLKIDTNYPGIQFYSGDYLENDFRPCEGICLEAQHYPDAVNRPNFPPIIVKPGDTYQHFISYSFSVQENGIQ</sequence>
<comment type="caution">
    <text evidence="12">The sequence shown here is derived from an EMBL/GenBank/DDBJ whole genome shotgun (WGS) entry which is preliminary data.</text>
</comment>
<organism evidence="12 13">
    <name type="scientific">Pedobacter segetis</name>
    <dbReference type="NCBI Taxonomy" id="2793069"/>
    <lineage>
        <taxon>Bacteria</taxon>
        <taxon>Pseudomonadati</taxon>
        <taxon>Bacteroidota</taxon>
        <taxon>Sphingobacteriia</taxon>
        <taxon>Sphingobacteriales</taxon>
        <taxon>Sphingobacteriaceae</taxon>
        <taxon>Pedobacter</taxon>
    </lineage>
</organism>
<evidence type="ECO:0000256" key="11">
    <source>
        <dbReference type="PIRNR" id="PIRNR005096"/>
    </source>
</evidence>
<dbReference type="InterPro" id="IPR015443">
    <property type="entry name" value="Aldose_1-epimerase"/>
</dbReference>
<dbReference type="PANTHER" id="PTHR10091:SF0">
    <property type="entry name" value="GALACTOSE MUTAROTASE"/>
    <property type="match status" value="1"/>
</dbReference>
<dbReference type="SUPFAM" id="SSF74650">
    <property type="entry name" value="Galactose mutarotase-like"/>
    <property type="match status" value="1"/>
</dbReference>
<protein>
    <recommendedName>
        <fullName evidence="7 11">Aldose 1-epimerase</fullName>
        <ecNumber evidence="6 11">5.1.3.3</ecNumber>
    </recommendedName>
</protein>
<dbReference type="EMBL" id="JAEHFY010000003">
    <property type="protein sequence ID" value="MBK0381933.1"/>
    <property type="molecule type" value="Genomic_DNA"/>
</dbReference>
<dbReference type="Pfam" id="PF01263">
    <property type="entry name" value="Aldose_epim"/>
    <property type="match status" value="1"/>
</dbReference>
<dbReference type="Proteomes" id="UP000660024">
    <property type="component" value="Unassembled WGS sequence"/>
</dbReference>
<dbReference type="InterPro" id="IPR018052">
    <property type="entry name" value="Ald1_epimerase_CS"/>
</dbReference>
<keyword evidence="8" id="KW-0106">Calcium</keyword>
<dbReference type="Gene3D" id="2.70.98.10">
    <property type="match status" value="1"/>
</dbReference>
<reference evidence="12 13" key="1">
    <citation type="submission" date="2020-12" db="EMBL/GenBank/DDBJ databases">
        <title>Bacterial novel species Pedobacter sp. SD-b isolated from soil.</title>
        <authorList>
            <person name="Jung H.-Y."/>
        </authorList>
    </citation>
    <scope>NUCLEOTIDE SEQUENCE [LARGE SCALE GENOMIC DNA]</scope>
    <source>
        <strain evidence="12 13">SD-b</strain>
    </source>
</reference>
<dbReference type="PIRSF" id="PIRSF005096">
    <property type="entry name" value="GALM"/>
    <property type="match status" value="1"/>
</dbReference>
<keyword evidence="10 11" id="KW-0119">Carbohydrate metabolism</keyword>
<name>A0ABS1BGG1_9SPHI</name>
<accession>A0ABS1BGG1</accession>
<dbReference type="InterPro" id="IPR014718">
    <property type="entry name" value="GH-type_carb-bd"/>
</dbReference>
<dbReference type="PROSITE" id="PS00545">
    <property type="entry name" value="ALDOSE_1_EPIMERASE"/>
    <property type="match status" value="1"/>
</dbReference>
<comment type="pathway">
    <text evidence="3 11">Carbohydrate metabolism; hexose metabolism.</text>
</comment>
<evidence type="ECO:0000256" key="5">
    <source>
        <dbReference type="ARBA" id="ARBA00011245"/>
    </source>
</evidence>
<evidence type="ECO:0000313" key="12">
    <source>
        <dbReference type="EMBL" id="MBK0381933.1"/>
    </source>
</evidence>
<evidence type="ECO:0000256" key="2">
    <source>
        <dbReference type="ARBA" id="ARBA00001913"/>
    </source>
</evidence>
<evidence type="ECO:0000256" key="7">
    <source>
        <dbReference type="ARBA" id="ARBA00014165"/>
    </source>
</evidence>
<evidence type="ECO:0000256" key="8">
    <source>
        <dbReference type="ARBA" id="ARBA00022837"/>
    </source>
</evidence>
<evidence type="ECO:0000256" key="1">
    <source>
        <dbReference type="ARBA" id="ARBA00001614"/>
    </source>
</evidence>
<dbReference type="EC" id="5.1.3.3" evidence="6 11"/>
<evidence type="ECO:0000313" key="13">
    <source>
        <dbReference type="Proteomes" id="UP000660024"/>
    </source>
</evidence>
<evidence type="ECO:0000256" key="6">
    <source>
        <dbReference type="ARBA" id="ARBA00013185"/>
    </source>
</evidence>
<dbReference type="CDD" id="cd09019">
    <property type="entry name" value="galactose_mutarotase_like"/>
    <property type="match status" value="1"/>
</dbReference>
<evidence type="ECO:0000256" key="10">
    <source>
        <dbReference type="ARBA" id="ARBA00023277"/>
    </source>
</evidence>
<comment type="subunit">
    <text evidence="5">Monomer.</text>
</comment>
<dbReference type="InterPro" id="IPR011013">
    <property type="entry name" value="Gal_mutarotase_sf_dom"/>
</dbReference>
<evidence type="ECO:0000256" key="4">
    <source>
        <dbReference type="ARBA" id="ARBA00006206"/>
    </source>
</evidence>
<evidence type="ECO:0000256" key="3">
    <source>
        <dbReference type="ARBA" id="ARBA00005028"/>
    </source>
</evidence>
<comment type="similarity">
    <text evidence="4 11">Belongs to the aldose epimerase family.</text>
</comment>
<comment type="catalytic activity">
    <reaction evidence="1 11">
        <text>alpha-D-glucose = beta-D-glucose</text>
        <dbReference type="Rhea" id="RHEA:10264"/>
        <dbReference type="ChEBI" id="CHEBI:15903"/>
        <dbReference type="ChEBI" id="CHEBI:17925"/>
        <dbReference type="EC" id="5.1.3.3"/>
    </reaction>
</comment>
<keyword evidence="13" id="KW-1185">Reference proteome</keyword>
<dbReference type="PANTHER" id="PTHR10091">
    <property type="entry name" value="ALDOSE-1-EPIMERASE"/>
    <property type="match status" value="1"/>
</dbReference>
<dbReference type="InterPro" id="IPR008183">
    <property type="entry name" value="Aldose_1/G6P_1-epimerase"/>
</dbReference>
<proteinExistence type="inferred from homology"/>
<dbReference type="InterPro" id="IPR047215">
    <property type="entry name" value="Galactose_mutarotase-like"/>
</dbReference>
<gene>
    <name evidence="12" type="ORF">I5M32_03090</name>
</gene>
<evidence type="ECO:0000256" key="9">
    <source>
        <dbReference type="ARBA" id="ARBA00023235"/>
    </source>
</evidence>
<comment type="cofactor">
    <cofactor evidence="2">
        <name>Ca(2+)</name>
        <dbReference type="ChEBI" id="CHEBI:29108"/>
    </cofactor>
</comment>
<keyword evidence="9 11" id="KW-0413">Isomerase</keyword>